<feature type="compositionally biased region" description="Basic and acidic residues" evidence="1">
    <location>
        <begin position="408"/>
        <end position="417"/>
    </location>
</feature>
<gene>
    <name evidence="2" type="ORF">THAOC_36143</name>
</gene>
<feature type="region of interest" description="Disordered" evidence="1">
    <location>
        <begin position="194"/>
        <end position="216"/>
    </location>
</feature>
<dbReference type="EMBL" id="AGNL01048658">
    <property type="protein sequence ID" value="EJK45248.1"/>
    <property type="molecule type" value="Genomic_DNA"/>
</dbReference>
<name>K0QZW4_THAOC</name>
<feature type="region of interest" description="Disordered" evidence="1">
    <location>
        <begin position="393"/>
        <end position="417"/>
    </location>
</feature>
<accession>K0QZW4</accession>
<dbReference type="OMA" id="YLVKCEY"/>
<comment type="caution">
    <text evidence="2">The sequence shown here is derived from an EMBL/GenBank/DDBJ whole genome shotgun (WGS) entry which is preliminary data.</text>
</comment>
<sequence length="787" mass="88234">MGRRQADIGDATGTTGSSSDSRNNEDGKSGEVGSSTSLSMPVSPALTAIIDDALYHAYEAELVPTVSAASQLLSEFIDLKEASALILRDCRWMAGVPFCQLEVTAGGDQGGLCYKGTNVACIAVTGSALREMEQNEHASNIEQLASDELSKYSEYNTIQDFANQCYLSANEAIQKLTTDPLAESANVNLEQSIASTERSGEGNDPPQSPSSLPTMAFSSPGDVGIGRCFKAQARKNAWETPRLICPDYTWAEDAISTCQRLLKNLLKHRYITLVTSQGWDHYFTENSTRLWPRSRVIPQPTHASSDEPQPFPSKETTHALQFLVTDLLAKSIPVCLNHFRAATEANAVVSKRLYLVKCEHRGPIRALFESFASLKSAPRESLVKHYLDTYHGGSDPNDAANSRYRRKNTQEKKSPIQERREVLHKQLEAYWKNPDMKEVLQIERCCERLENDMSQMLLPLANIAKEICHSSWKGRIRAVTVDEIDEESGKARLDTILPWQDVPYMRELLRVSFPSTCHANFHLSRTCLRVFSSQRLDSILCRKPDSDESVGIRPLLLDLQGTPRHKRDPLDSSLEMPFYPRTRTADKKTLFGHFSSDTTAEGKDKWFVLEKFLAEVEKLMKLIAMPDTPFLVKERGAGSRSNFVEMVSQLEDIWDSETFRAQYQDWYDMVERQAELVGGDSDNEISLVEHAELIRLTEIELSVAMANKEQLKIVDTSLRGLGKDLTARYGVMRKIVYDLTCRELNQGINVIAPVLDHIYQDIEIPELSLKGVFGDQLETVGETLPFG</sequence>
<feature type="region of interest" description="Disordered" evidence="1">
    <location>
        <begin position="1"/>
        <end position="39"/>
    </location>
</feature>
<evidence type="ECO:0000313" key="2">
    <source>
        <dbReference type="EMBL" id="EJK45248.1"/>
    </source>
</evidence>
<organism evidence="2 3">
    <name type="scientific">Thalassiosira oceanica</name>
    <name type="common">Marine diatom</name>
    <dbReference type="NCBI Taxonomy" id="159749"/>
    <lineage>
        <taxon>Eukaryota</taxon>
        <taxon>Sar</taxon>
        <taxon>Stramenopiles</taxon>
        <taxon>Ochrophyta</taxon>
        <taxon>Bacillariophyta</taxon>
        <taxon>Coscinodiscophyceae</taxon>
        <taxon>Thalassiosirophycidae</taxon>
        <taxon>Thalassiosirales</taxon>
        <taxon>Thalassiosiraceae</taxon>
        <taxon>Thalassiosira</taxon>
    </lineage>
</organism>
<dbReference type="eggNOG" id="ENOG502SNPB">
    <property type="taxonomic scope" value="Eukaryota"/>
</dbReference>
<keyword evidence="3" id="KW-1185">Reference proteome</keyword>
<dbReference type="Proteomes" id="UP000266841">
    <property type="component" value="Unassembled WGS sequence"/>
</dbReference>
<evidence type="ECO:0000313" key="3">
    <source>
        <dbReference type="Proteomes" id="UP000266841"/>
    </source>
</evidence>
<evidence type="ECO:0000256" key="1">
    <source>
        <dbReference type="SAM" id="MobiDB-lite"/>
    </source>
</evidence>
<dbReference type="OrthoDB" id="43834at2759"/>
<proteinExistence type="predicted"/>
<reference evidence="2 3" key="1">
    <citation type="journal article" date="2012" name="Genome Biol.">
        <title>Genome and low-iron response of an oceanic diatom adapted to chronic iron limitation.</title>
        <authorList>
            <person name="Lommer M."/>
            <person name="Specht M."/>
            <person name="Roy A.S."/>
            <person name="Kraemer L."/>
            <person name="Andreson R."/>
            <person name="Gutowska M.A."/>
            <person name="Wolf J."/>
            <person name="Bergner S.V."/>
            <person name="Schilhabel M.B."/>
            <person name="Klostermeier U.C."/>
            <person name="Beiko R.G."/>
            <person name="Rosenstiel P."/>
            <person name="Hippler M."/>
            <person name="Laroche J."/>
        </authorList>
    </citation>
    <scope>NUCLEOTIDE SEQUENCE [LARGE SCALE GENOMIC DNA]</scope>
    <source>
        <strain evidence="2 3">CCMP1005</strain>
    </source>
</reference>
<feature type="compositionally biased region" description="Low complexity" evidence="1">
    <location>
        <begin position="8"/>
        <end position="21"/>
    </location>
</feature>
<dbReference type="AlphaFoldDB" id="K0QZW4"/>
<protein>
    <submittedName>
        <fullName evidence="2">Uncharacterized protein</fullName>
    </submittedName>
</protein>